<name>A0A0M3HIX4_ASCLU</name>
<dbReference type="GO" id="GO:0016020">
    <property type="term" value="C:membrane"/>
    <property type="evidence" value="ECO:0007669"/>
    <property type="project" value="InterPro"/>
</dbReference>
<keyword evidence="5 7" id="KW-0862">Zinc</keyword>
<evidence type="ECO:0000256" key="2">
    <source>
        <dbReference type="ARBA" id="ARBA00022670"/>
    </source>
</evidence>
<evidence type="ECO:0000256" key="3">
    <source>
        <dbReference type="ARBA" id="ARBA00022723"/>
    </source>
</evidence>
<dbReference type="AlphaFoldDB" id="A0A0M3HIX4"/>
<dbReference type="Pfam" id="PF01457">
    <property type="entry name" value="Peptidase_M8"/>
    <property type="match status" value="1"/>
</dbReference>
<dbReference type="WBParaSite" id="ALUE_0000146901-mRNA-1">
    <property type="protein sequence ID" value="ALUE_0000146901-mRNA-1"/>
    <property type="gene ID" value="ALUE_0000146901"/>
</dbReference>
<keyword evidence="9" id="KW-1185">Reference proteome</keyword>
<evidence type="ECO:0000256" key="8">
    <source>
        <dbReference type="RuleBase" id="RU366077"/>
    </source>
</evidence>
<keyword evidence="6 7" id="KW-0482">Metalloprotease</keyword>
<dbReference type="GO" id="GO:0007155">
    <property type="term" value="P:cell adhesion"/>
    <property type="evidence" value="ECO:0007669"/>
    <property type="project" value="InterPro"/>
</dbReference>
<keyword evidence="4 8" id="KW-0378">Hydrolase</keyword>
<evidence type="ECO:0000313" key="10">
    <source>
        <dbReference type="WBParaSite" id="ALUE_0000146901-mRNA-1"/>
    </source>
</evidence>
<keyword evidence="3 7" id="KW-0479">Metal-binding</keyword>
<comment type="cofactor">
    <cofactor evidence="7 8">
        <name>Zn(2+)</name>
        <dbReference type="ChEBI" id="CHEBI:29105"/>
    </cofactor>
    <text evidence="7 8">Binds 1 zinc ion per subunit.</text>
</comment>
<dbReference type="GO" id="GO:0004222">
    <property type="term" value="F:metalloendopeptidase activity"/>
    <property type="evidence" value="ECO:0007669"/>
    <property type="project" value="UniProtKB-UniRule"/>
</dbReference>
<evidence type="ECO:0000256" key="5">
    <source>
        <dbReference type="ARBA" id="ARBA00022833"/>
    </source>
</evidence>
<dbReference type="GO" id="GO:0006508">
    <property type="term" value="P:proteolysis"/>
    <property type="evidence" value="ECO:0007669"/>
    <property type="project" value="UniProtKB-KW"/>
</dbReference>
<dbReference type="GO" id="GO:0046872">
    <property type="term" value="F:metal ion binding"/>
    <property type="evidence" value="ECO:0007669"/>
    <property type="project" value="UniProtKB-KW"/>
</dbReference>
<accession>A0A0M3HIX4</accession>
<dbReference type="EC" id="3.4.24.-" evidence="8"/>
<evidence type="ECO:0000313" key="9">
    <source>
        <dbReference type="Proteomes" id="UP000036681"/>
    </source>
</evidence>
<organism evidence="9 10">
    <name type="scientific">Ascaris lumbricoides</name>
    <name type="common">Giant roundworm</name>
    <dbReference type="NCBI Taxonomy" id="6252"/>
    <lineage>
        <taxon>Eukaryota</taxon>
        <taxon>Metazoa</taxon>
        <taxon>Ecdysozoa</taxon>
        <taxon>Nematoda</taxon>
        <taxon>Chromadorea</taxon>
        <taxon>Rhabditida</taxon>
        <taxon>Spirurina</taxon>
        <taxon>Ascaridomorpha</taxon>
        <taxon>Ascaridoidea</taxon>
        <taxon>Ascarididae</taxon>
        <taxon>Ascaris</taxon>
    </lineage>
</organism>
<sequence>MFKVILHSCFFLVTYRQFQQFARTHFGCDQLEGIEAEDEKKIHLSEYIYGNELMTPVLANGRNFFTQISASILESTMLGNM</sequence>
<evidence type="ECO:0000256" key="6">
    <source>
        <dbReference type="ARBA" id="ARBA00023049"/>
    </source>
</evidence>
<evidence type="ECO:0000256" key="4">
    <source>
        <dbReference type="ARBA" id="ARBA00022801"/>
    </source>
</evidence>
<dbReference type="Gene3D" id="3.90.132.10">
    <property type="entry name" value="Leishmanolysin , domain 2"/>
    <property type="match status" value="1"/>
</dbReference>
<dbReference type="Proteomes" id="UP000036681">
    <property type="component" value="Unplaced"/>
</dbReference>
<keyword evidence="2 8" id="KW-0645">Protease</keyword>
<protein>
    <recommendedName>
        <fullName evidence="8">Leishmanolysin-like peptidase</fullName>
        <ecNumber evidence="8">3.4.24.-</ecNumber>
    </recommendedName>
</protein>
<evidence type="ECO:0000256" key="1">
    <source>
        <dbReference type="ARBA" id="ARBA00005860"/>
    </source>
</evidence>
<reference evidence="10" key="1">
    <citation type="submission" date="2017-02" db="UniProtKB">
        <authorList>
            <consortium name="WormBaseParasite"/>
        </authorList>
    </citation>
    <scope>IDENTIFICATION</scope>
</reference>
<proteinExistence type="inferred from homology"/>
<dbReference type="SUPFAM" id="SSF55486">
    <property type="entry name" value="Metalloproteases ('zincins'), catalytic domain"/>
    <property type="match status" value="1"/>
</dbReference>
<comment type="similarity">
    <text evidence="1 8">Belongs to the peptidase M8 family.</text>
</comment>
<evidence type="ECO:0000256" key="7">
    <source>
        <dbReference type="PIRSR" id="PIRSR601577-2"/>
    </source>
</evidence>
<feature type="binding site" evidence="7">
    <location>
        <position position="43"/>
    </location>
    <ligand>
        <name>Zn(2+)</name>
        <dbReference type="ChEBI" id="CHEBI:29105"/>
        <note>catalytic</note>
    </ligand>
</feature>
<dbReference type="InterPro" id="IPR001577">
    <property type="entry name" value="Peptidase_M8"/>
</dbReference>